<reference evidence="1" key="1">
    <citation type="submission" date="2023-11" db="EMBL/GenBank/DDBJ databases">
        <title>Genome assemblies of two species of porcelain crab, Petrolisthes cinctipes and Petrolisthes manimaculis (Anomura: Porcellanidae).</title>
        <authorList>
            <person name="Angst P."/>
        </authorList>
    </citation>
    <scope>NUCLEOTIDE SEQUENCE</scope>
    <source>
        <strain evidence="1">PB745_02</strain>
        <tissue evidence="1">Gill</tissue>
    </source>
</reference>
<comment type="caution">
    <text evidence="1">The sequence shown here is derived from an EMBL/GenBank/DDBJ whole genome shotgun (WGS) entry which is preliminary data.</text>
</comment>
<keyword evidence="2" id="KW-1185">Reference proteome</keyword>
<proteinExistence type="predicted"/>
<gene>
    <name evidence="1" type="ORF">Pmani_013951</name>
</gene>
<organism evidence="1 2">
    <name type="scientific">Petrolisthes manimaculis</name>
    <dbReference type="NCBI Taxonomy" id="1843537"/>
    <lineage>
        <taxon>Eukaryota</taxon>
        <taxon>Metazoa</taxon>
        <taxon>Ecdysozoa</taxon>
        <taxon>Arthropoda</taxon>
        <taxon>Crustacea</taxon>
        <taxon>Multicrustacea</taxon>
        <taxon>Malacostraca</taxon>
        <taxon>Eumalacostraca</taxon>
        <taxon>Eucarida</taxon>
        <taxon>Decapoda</taxon>
        <taxon>Pleocyemata</taxon>
        <taxon>Anomura</taxon>
        <taxon>Galatheoidea</taxon>
        <taxon>Porcellanidae</taxon>
        <taxon>Petrolisthes</taxon>
    </lineage>
</organism>
<dbReference type="Proteomes" id="UP001292094">
    <property type="component" value="Unassembled WGS sequence"/>
</dbReference>
<protein>
    <submittedName>
        <fullName evidence="1">Uncharacterized protein</fullName>
    </submittedName>
</protein>
<dbReference type="AlphaFoldDB" id="A0AAE1PWB3"/>
<name>A0AAE1PWB3_9EUCA</name>
<sequence>MQTCDCEGRHQDPEWRKSNLCLSLYDLASIHAASPLTFPLHTTLGLIHLSISPSLSTYASLCPYLPTSASLTLPLPASICHLPCLTLPVVSEAR</sequence>
<accession>A0AAE1PWB3</accession>
<dbReference type="EMBL" id="JAWZYT010001184">
    <property type="protein sequence ID" value="KAK4314785.1"/>
    <property type="molecule type" value="Genomic_DNA"/>
</dbReference>
<evidence type="ECO:0000313" key="1">
    <source>
        <dbReference type="EMBL" id="KAK4314785.1"/>
    </source>
</evidence>
<evidence type="ECO:0000313" key="2">
    <source>
        <dbReference type="Proteomes" id="UP001292094"/>
    </source>
</evidence>